<evidence type="ECO:0000313" key="3">
    <source>
        <dbReference type="Proteomes" id="UP000266861"/>
    </source>
</evidence>
<dbReference type="EMBL" id="PQFF01000306">
    <property type="protein sequence ID" value="RHZ62760.1"/>
    <property type="molecule type" value="Genomic_DNA"/>
</dbReference>
<dbReference type="InterPro" id="IPR018631">
    <property type="entry name" value="AAA-ATPase-like_dom"/>
</dbReference>
<sequence length="595" mass="69271">MLNSNFEPYIKTFNNARVVFGTSVTIKKNNFESIMNNHLTFVDKSMFIKEFIDNPAHISLIIRPHKFGKSTNLSMLNCFFKISHSNEEKNIRRQFFEKLQILAEKKIMQYFAQFPVIYISFKDLTAESWNEMIEKFKIFISKIYGEYCYLINNLYPEEQEEYQQILDKTCNISDLEFALKKLSKYLRQHFKQGCIVLIDEYDSPIECAYNKGYYEDSKDFFQVMFSSLLKGNSNNVTKAMLVGTFPVIESGLGSGLNNIIVYSMHQENRFLDKFGFTSDEVELLLSLCENLQINDIQKWYDGYIAGDSTHCIHLYNPWSIVCLLSDGTLGTYWTDTENTQTLKNYLWKTRPSYKETIKKLLKEGYIAGIEIKNNLQYSNSDQHKNFWTLLYYAGYLTENSEKHLVIPNNEIRSEWHKWIIDAPFFNQGETIPSMLDNLLLGNIKLFSKQFENVVVSAFSYYDVGGSQSETHTENVYHAFCLGMLIVANDRGYIVDFNQEYGMRRCDLKIVPKSGVGEMAIIIKIVPDDDDKSLSDMAQKGLTQIKEKQYRVDLPEEAKKLLEIGIALKGKNACVLGHRFRRTEEGTWKKEQEQDY</sequence>
<evidence type="ECO:0000259" key="1">
    <source>
        <dbReference type="Pfam" id="PF09820"/>
    </source>
</evidence>
<name>A0A397HQL1_9GLOM</name>
<dbReference type="PANTHER" id="PTHR34825">
    <property type="entry name" value="CONSERVED PROTEIN, WITH A WEAK D-GALACTARATE DEHYDRATASE/ALTRONATE HYDROLASE DOMAIN"/>
    <property type="match status" value="1"/>
</dbReference>
<dbReference type="PANTHER" id="PTHR34825:SF1">
    <property type="entry name" value="AAA-ATPASE-LIKE DOMAIN-CONTAINING PROTEIN"/>
    <property type="match status" value="1"/>
</dbReference>
<proteinExistence type="predicted"/>
<comment type="caution">
    <text evidence="2">The sequence shown here is derived from an EMBL/GenBank/DDBJ whole genome shotgun (WGS) entry which is preliminary data.</text>
</comment>
<dbReference type="AlphaFoldDB" id="A0A397HQL1"/>
<dbReference type="InterPro" id="IPR012547">
    <property type="entry name" value="PDDEXK_9"/>
</dbReference>
<protein>
    <recommendedName>
        <fullName evidence="1">AAA-ATPase-like domain-containing protein</fullName>
    </recommendedName>
</protein>
<gene>
    <name evidence="2" type="ORF">Glove_335g63</name>
</gene>
<dbReference type="Pfam" id="PF08011">
    <property type="entry name" value="PDDEXK_9"/>
    <property type="match status" value="1"/>
</dbReference>
<dbReference type="SUPFAM" id="SSF52540">
    <property type="entry name" value="P-loop containing nucleoside triphosphate hydrolases"/>
    <property type="match status" value="1"/>
</dbReference>
<reference evidence="2 3" key="1">
    <citation type="submission" date="2018-08" db="EMBL/GenBank/DDBJ databases">
        <title>Genome and evolution of the arbuscular mycorrhizal fungus Diversispora epigaea (formerly Glomus versiforme) and its bacterial endosymbionts.</title>
        <authorList>
            <person name="Sun X."/>
            <person name="Fei Z."/>
            <person name="Harrison M."/>
        </authorList>
    </citation>
    <scope>NUCLEOTIDE SEQUENCE [LARGE SCALE GENOMIC DNA]</scope>
    <source>
        <strain evidence="2 3">IT104</strain>
    </source>
</reference>
<dbReference type="OrthoDB" id="5584915at2759"/>
<evidence type="ECO:0000313" key="2">
    <source>
        <dbReference type="EMBL" id="RHZ62760.1"/>
    </source>
</evidence>
<organism evidence="2 3">
    <name type="scientific">Diversispora epigaea</name>
    <dbReference type="NCBI Taxonomy" id="1348612"/>
    <lineage>
        <taxon>Eukaryota</taxon>
        <taxon>Fungi</taxon>
        <taxon>Fungi incertae sedis</taxon>
        <taxon>Mucoromycota</taxon>
        <taxon>Glomeromycotina</taxon>
        <taxon>Glomeromycetes</taxon>
        <taxon>Diversisporales</taxon>
        <taxon>Diversisporaceae</taxon>
        <taxon>Diversispora</taxon>
    </lineage>
</organism>
<feature type="domain" description="AAA-ATPase-like" evidence="1">
    <location>
        <begin position="29"/>
        <end position="251"/>
    </location>
</feature>
<dbReference type="Proteomes" id="UP000266861">
    <property type="component" value="Unassembled WGS sequence"/>
</dbReference>
<dbReference type="Pfam" id="PF09820">
    <property type="entry name" value="AAA-ATPase_like"/>
    <property type="match status" value="1"/>
</dbReference>
<dbReference type="STRING" id="1348612.A0A397HQL1"/>
<dbReference type="InterPro" id="IPR027417">
    <property type="entry name" value="P-loop_NTPase"/>
</dbReference>
<keyword evidence="3" id="KW-1185">Reference proteome</keyword>
<accession>A0A397HQL1</accession>